<gene>
    <name evidence="1" type="ORF">LTRI10_LOCUS46140</name>
</gene>
<organism evidence="1 2">
    <name type="scientific">Linum trigynum</name>
    <dbReference type="NCBI Taxonomy" id="586398"/>
    <lineage>
        <taxon>Eukaryota</taxon>
        <taxon>Viridiplantae</taxon>
        <taxon>Streptophyta</taxon>
        <taxon>Embryophyta</taxon>
        <taxon>Tracheophyta</taxon>
        <taxon>Spermatophyta</taxon>
        <taxon>Magnoliopsida</taxon>
        <taxon>eudicotyledons</taxon>
        <taxon>Gunneridae</taxon>
        <taxon>Pentapetalae</taxon>
        <taxon>rosids</taxon>
        <taxon>fabids</taxon>
        <taxon>Malpighiales</taxon>
        <taxon>Linaceae</taxon>
        <taxon>Linum</taxon>
    </lineage>
</organism>
<evidence type="ECO:0000313" key="2">
    <source>
        <dbReference type="Proteomes" id="UP001497516"/>
    </source>
</evidence>
<reference evidence="1 2" key="1">
    <citation type="submission" date="2024-04" db="EMBL/GenBank/DDBJ databases">
        <authorList>
            <person name="Fracassetti M."/>
        </authorList>
    </citation>
    <scope>NUCLEOTIDE SEQUENCE [LARGE SCALE GENOMIC DNA]</scope>
</reference>
<dbReference type="Proteomes" id="UP001497516">
    <property type="component" value="Chromosome 8"/>
</dbReference>
<keyword evidence="2" id="KW-1185">Reference proteome</keyword>
<protein>
    <submittedName>
        <fullName evidence="1">Uncharacterized protein</fullName>
    </submittedName>
</protein>
<evidence type="ECO:0000313" key="1">
    <source>
        <dbReference type="EMBL" id="CAL1406414.1"/>
    </source>
</evidence>
<dbReference type="EMBL" id="OZ034821">
    <property type="protein sequence ID" value="CAL1406414.1"/>
    <property type="molecule type" value="Genomic_DNA"/>
</dbReference>
<dbReference type="AlphaFoldDB" id="A0AAV2G6U8"/>
<sequence>MAWFLDQGEVIKVVFQGLKVATPKPEYCQILAKYGRQFGKLTLKAYSRKMAVIRVLRVTPHENVCIIYYRDMGLVDRNPTLKPSNERLQDCTKTG</sequence>
<accession>A0AAV2G6U8</accession>
<name>A0AAV2G6U8_9ROSI</name>
<proteinExistence type="predicted"/>